<evidence type="ECO:0000313" key="4">
    <source>
        <dbReference type="Proteomes" id="UP000663722"/>
    </source>
</evidence>
<dbReference type="SUPFAM" id="SSF52402">
    <property type="entry name" value="Adenine nucleotide alpha hydrolases-like"/>
    <property type="match status" value="2"/>
</dbReference>
<keyword evidence="4" id="KW-1185">Reference proteome</keyword>
<dbReference type="PRINTS" id="PR01438">
    <property type="entry name" value="UNVRSLSTRESS"/>
</dbReference>
<reference evidence="3" key="1">
    <citation type="journal article" date="2021" name="Microb. Physiol.">
        <title>Proteogenomic Insights into the Physiology of Marine, Sulfate-Reducing, Filamentous Desulfonema limicola and Desulfonema magnum.</title>
        <authorList>
            <person name="Schnaars V."/>
            <person name="Wohlbrand L."/>
            <person name="Scheve S."/>
            <person name="Hinrichs C."/>
            <person name="Reinhardt R."/>
            <person name="Rabus R."/>
        </authorList>
    </citation>
    <scope>NUCLEOTIDE SEQUENCE</scope>
    <source>
        <strain evidence="3">4be13</strain>
    </source>
</reference>
<evidence type="ECO:0000313" key="3">
    <source>
        <dbReference type="EMBL" id="QTA89383.1"/>
    </source>
</evidence>
<dbReference type="PANTHER" id="PTHR46268">
    <property type="entry name" value="STRESS RESPONSE PROTEIN NHAX"/>
    <property type="match status" value="1"/>
</dbReference>
<dbReference type="Proteomes" id="UP000663722">
    <property type="component" value="Chromosome"/>
</dbReference>
<dbReference type="Gene3D" id="3.40.50.620">
    <property type="entry name" value="HUPs"/>
    <property type="match status" value="2"/>
</dbReference>
<dbReference type="RefSeq" id="WP_207678029.1">
    <property type="nucleotide sequence ID" value="NZ_CP061800.1"/>
</dbReference>
<comment type="similarity">
    <text evidence="1">Belongs to the universal stress protein A family.</text>
</comment>
<gene>
    <name evidence="3" type="ORF">dnm_054340</name>
</gene>
<dbReference type="KEGG" id="dmm:dnm_054340"/>
<evidence type="ECO:0000259" key="2">
    <source>
        <dbReference type="Pfam" id="PF00582"/>
    </source>
</evidence>
<evidence type="ECO:0000256" key="1">
    <source>
        <dbReference type="ARBA" id="ARBA00008791"/>
    </source>
</evidence>
<dbReference type="InterPro" id="IPR006015">
    <property type="entry name" value="Universal_stress_UspA"/>
</dbReference>
<name>A0A975GQW6_9BACT</name>
<accession>A0A975GQW6</accession>
<feature type="domain" description="UspA" evidence="2">
    <location>
        <begin position="1"/>
        <end position="151"/>
    </location>
</feature>
<dbReference type="Pfam" id="PF00582">
    <property type="entry name" value="Usp"/>
    <property type="match status" value="2"/>
</dbReference>
<dbReference type="InterPro" id="IPR006016">
    <property type="entry name" value="UspA"/>
</dbReference>
<proteinExistence type="inferred from homology"/>
<dbReference type="AlphaFoldDB" id="A0A975GQW6"/>
<sequence>MFKKILAATDLITASDALVLTASKIAEKDNAKLCILHVLESASVENRYLVKHFITGQEIIAGPEYEETVRAELSKTYADIFNSHTDYEIRVTPGFPWEEILRWARELNTDMIVVGPHSGNAEEKGVVRVVGKIGSTAEGVITRENCPVMIVNSSVSNEKLRFKRVLVGIDFSNSCECALCFAVKLAQRYGSELFPFHMLPVPPIPKYSRADYEADIRTSEKKFENFCHDFLDGTDHEYNIWGGALPHLEILKCAEKNNADLIIMGSHTKEKAGKWYAGSVVERVSFRANCPVIVINDPEVLFSWKDSLTEKVRADKERDRRIHVYSKNE</sequence>
<dbReference type="InterPro" id="IPR014729">
    <property type="entry name" value="Rossmann-like_a/b/a_fold"/>
</dbReference>
<dbReference type="CDD" id="cd00293">
    <property type="entry name" value="USP-like"/>
    <property type="match status" value="2"/>
</dbReference>
<organism evidence="3 4">
    <name type="scientific">Desulfonema magnum</name>
    <dbReference type="NCBI Taxonomy" id="45655"/>
    <lineage>
        <taxon>Bacteria</taxon>
        <taxon>Pseudomonadati</taxon>
        <taxon>Thermodesulfobacteriota</taxon>
        <taxon>Desulfobacteria</taxon>
        <taxon>Desulfobacterales</taxon>
        <taxon>Desulfococcaceae</taxon>
        <taxon>Desulfonema</taxon>
    </lineage>
</organism>
<feature type="domain" description="UspA" evidence="2">
    <location>
        <begin position="162"/>
        <end position="295"/>
    </location>
</feature>
<dbReference type="PANTHER" id="PTHR46268:SF6">
    <property type="entry name" value="UNIVERSAL STRESS PROTEIN UP12"/>
    <property type="match status" value="1"/>
</dbReference>
<dbReference type="EMBL" id="CP061800">
    <property type="protein sequence ID" value="QTA89383.1"/>
    <property type="molecule type" value="Genomic_DNA"/>
</dbReference>
<protein>
    <submittedName>
        <fullName evidence="3">Universal stress protein A</fullName>
    </submittedName>
</protein>